<evidence type="ECO:0000256" key="1">
    <source>
        <dbReference type="ARBA" id="ARBA00007993"/>
    </source>
</evidence>
<organism evidence="4 5">
    <name type="scientific">Petromyzon marinus</name>
    <name type="common">Sea lamprey</name>
    <dbReference type="NCBI Taxonomy" id="7757"/>
    <lineage>
        <taxon>Eukaryota</taxon>
        <taxon>Metazoa</taxon>
        <taxon>Chordata</taxon>
        <taxon>Craniata</taxon>
        <taxon>Vertebrata</taxon>
        <taxon>Cyclostomata</taxon>
        <taxon>Hyperoartia</taxon>
        <taxon>Petromyzontiformes</taxon>
        <taxon>Petromyzontidae</taxon>
        <taxon>Petromyzon</taxon>
    </lineage>
</organism>
<dbReference type="CDD" id="cd07379">
    <property type="entry name" value="MPP_239FB"/>
    <property type="match status" value="1"/>
</dbReference>
<dbReference type="AlphaFoldDB" id="A0AAJ7UCQ7"/>
<dbReference type="KEGG" id="pmrn:116956495"/>
<proteinExistence type="inferred from homology"/>
<dbReference type="Pfam" id="PF00149">
    <property type="entry name" value="Metallophos"/>
    <property type="match status" value="1"/>
</dbReference>
<dbReference type="SUPFAM" id="SSF56300">
    <property type="entry name" value="Metallo-dependent phosphatases"/>
    <property type="match status" value="1"/>
</dbReference>
<feature type="domain" description="Calcineurin-like phosphoesterase" evidence="3">
    <location>
        <begin position="68"/>
        <end position="267"/>
    </location>
</feature>
<dbReference type="InterPro" id="IPR051693">
    <property type="entry name" value="UPF0046_metallophosphoest"/>
</dbReference>
<evidence type="ECO:0000313" key="4">
    <source>
        <dbReference type="Proteomes" id="UP001318040"/>
    </source>
</evidence>
<gene>
    <name evidence="5" type="primary">LOC116956495</name>
</gene>
<feature type="region of interest" description="Disordered" evidence="2">
    <location>
        <begin position="1"/>
        <end position="21"/>
    </location>
</feature>
<dbReference type="InterPro" id="IPR004843">
    <property type="entry name" value="Calcineurin-like_PHP"/>
</dbReference>
<dbReference type="Gene3D" id="3.60.21.10">
    <property type="match status" value="1"/>
</dbReference>
<evidence type="ECO:0000256" key="2">
    <source>
        <dbReference type="SAM" id="MobiDB-lite"/>
    </source>
</evidence>
<evidence type="ECO:0000259" key="3">
    <source>
        <dbReference type="Pfam" id="PF00149"/>
    </source>
</evidence>
<dbReference type="PANTHER" id="PTHR12905">
    <property type="entry name" value="METALLOPHOSPHOESTERASE"/>
    <property type="match status" value="1"/>
</dbReference>
<dbReference type="PANTHER" id="PTHR12905:SF0">
    <property type="entry name" value="CALCINEURIN-LIKE PHOSPHOESTERASE DOMAIN-CONTAINING PROTEIN"/>
    <property type="match status" value="1"/>
</dbReference>
<protein>
    <submittedName>
        <fullName evidence="5">Metallophosphoesterase MPPED2-like</fullName>
    </submittedName>
</protein>
<dbReference type="InterPro" id="IPR029052">
    <property type="entry name" value="Metallo-depent_PP-like"/>
</dbReference>
<dbReference type="Proteomes" id="UP001318040">
    <property type="component" value="Chromosome 65"/>
</dbReference>
<accession>A0AAJ7UCQ7</accession>
<name>A0AAJ7UCQ7_PETMA</name>
<comment type="similarity">
    <text evidence="1">Belongs to the UPF0046 family.</text>
</comment>
<sequence length="303" mass="33313">MGGISGALWRSDEGRGPDDEDVTVDALSWNPSAAYRVHHGADGARGRSCLRVVAPTPHATPRPEGHTRFVCVSDTHSLTDCLRVPPGDVLLHTGDFTRIGLPLEVSAFNDWLGRQPCQHKVVIAGNHELSFDADFVASLDDPWRYFGIPATAGRADVTIPRHVRSLLTNGVYLQDGETEVLGFRIYGSPWQPEFCNWAFTLPRGERLLEKWQQVPAGVDVLLTHGPPLGAGDRIKGHAELRAGCVELMSSVRRRVKPRLHTFGHIHEGYGIMTDGRTLFVNASTCNVNYEPVNPPIIIDLPNP</sequence>
<keyword evidence="4" id="KW-1185">Reference proteome</keyword>
<evidence type="ECO:0000313" key="5">
    <source>
        <dbReference type="RefSeq" id="XP_032834056.1"/>
    </source>
</evidence>
<dbReference type="GO" id="GO:0016787">
    <property type="term" value="F:hydrolase activity"/>
    <property type="evidence" value="ECO:0007669"/>
    <property type="project" value="InterPro"/>
</dbReference>
<reference evidence="5" key="1">
    <citation type="submission" date="2025-08" db="UniProtKB">
        <authorList>
            <consortium name="RefSeq"/>
        </authorList>
    </citation>
    <scope>IDENTIFICATION</scope>
    <source>
        <tissue evidence="5">Sperm</tissue>
    </source>
</reference>
<dbReference type="RefSeq" id="XP_032834056.1">
    <property type="nucleotide sequence ID" value="XM_032978165.1"/>
</dbReference>